<dbReference type="InterPro" id="IPR058792">
    <property type="entry name" value="Beta-barrel_RND_2"/>
</dbReference>
<dbReference type="Gene3D" id="1.10.287.470">
    <property type="entry name" value="Helix hairpin bin"/>
    <property type="match status" value="1"/>
</dbReference>
<dbReference type="Pfam" id="PF25989">
    <property type="entry name" value="YknX_C"/>
    <property type="match status" value="1"/>
</dbReference>
<keyword evidence="7" id="KW-1185">Reference proteome</keyword>
<organism evidence="6 7">
    <name type="scientific">Gellertiella hungarica</name>
    <dbReference type="NCBI Taxonomy" id="1572859"/>
    <lineage>
        <taxon>Bacteria</taxon>
        <taxon>Pseudomonadati</taxon>
        <taxon>Pseudomonadota</taxon>
        <taxon>Alphaproteobacteria</taxon>
        <taxon>Hyphomicrobiales</taxon>
        <taxon>Rhizobiaceae</taxon>
        <taxon>Gellertiella</taxon>
    </lineage>
</organism>
<reference evidence="6 7" key="1">
    <citation type="submission" date="2020-08" db="EMBL/GenBank/DDBJ databases">
        <title>Genomic Encyclopedia of Type Strains, Phase IV (KMG-IV): sequencing the most valuable type-strain genomes for metagenomic binning, comparative biology and taxonomic classification.</title>
        <authorList>
            <person name="Goeker M."/>
        </authorList>
    </citation>
    <scope>NUCLEOTIDE SEQUENCE [LARGE SCALE GENOMIC DNA]</scope>
    <source>
        <strain evidence="6 7">DSM 29853</strain>
    </source>
</reference>
<feature type="domain" description="YknX-like C-terminal permuted SH3-like" evidence="5">
    <location>
        <begin position="321"/>
        <end position="387"/>
    </location>
</feature>
<dbReference type="GO" id="GO:1990281">
    <property type="term" value="C:efflux pump complex"/>
    <property type="evidence" value="ECO:0007669"/>
    <property type="project" value="TreeGrafter"/>
</dbReference>
<dbReference type="Gene3D" id="2.40.50.100">
    <property type="match status" value="1"/>
</dbReference>
<name>A0A7W6NJB6_9HYPH</name>
<evidence type="ECO:0000313" key="6">
    <source>
        <dbReference type="EMBL" id="MBB4063220.1"/>
    </source>
</evidence>
<evidence type="ECO:0000256" key="1">
    <source>
        <dbReference type="ARBA" id="ARBA00009477"/>
    </source>
</evidence>
<protein>
    <submittedName>
        <fullName evidence="6">HlyD family secretion protein</fullName>
    </submittedName>
</protein>
<dbReference type="Gene3D" id="2.40.420.20">
    <property type="match status" value="1"/>
</dbReference>
<dbReference type="SUPFAM" id="SSF111369">
    <property type="entry name" value="HlyD-like secretion proteins"/>
    <property type="match status" value="1"/>
</dbReference>
<evidence type="ECO:0000259" key="4">
    <source>
        <dbReference type="Pfam" id="PF25954"/>
    </source>
</evidence>
<sequence length="397" mass="41013">MARFHFSITSMTAALLLASAALAPAFAEEEAAPAKGQQLPAIVVIRATEKPMVEKILATGTIRAVNEVLVQPQVEGLSIRELKADAGDRVEAGAVLATLNDDALLLSKSQLLATKAKGEAALQQIKAQLSEAQANADEARRQADRARTLSGKGTLSTAQADQLEAAAVGAEARVKSATQAVAVAEADLKVVDAQIADVDLKLARTSVTAPVSGLVSVRNAKVGAIASGAGQPLFTIEQDGALELVADVSESDILPLKAGQKAIIMLAGAAREISGSVRLVSPTIDPATRLGTVHIAIDDDNQARSGMYGSASIVTAEEKGVALPLTAITTGEEGTTVRKVENNTVKLVSVETGIQDGNMIEIRKGLKAGDEVVAKAGAYVRDGDRIQPVREEPAASN</sequence>
<dbReference type="PANTHER" id="PTHR30469:SF15">
    <property type="entry name" value="HLYD FAMILY OF SECRETION PROTEINS"/>
    <property type="match status" value="1"/>
</dbReference>
<dbReference type="Pfam" id="PF25954">
    <property type="entry name" value="Beta-barrel_RND_2"/>
    <property type="match status" value="1"/>
</dbReference>
<evidence type="ECO:0000313" key="7">
    <source>
        <dbReference type="Proteomes" id="UP000528286"/>
    </source>
</evidence>
<evidence type="ECO:0000259" key="5">
    <source>
        <dbReference type="Pfam" id="PF25989"/>
    </source>
</evidence>
<dbReference type="PANTHER" id="PTHR30469">
    <property type="entry name" value="MULTIDRUG RESISTANCE PROTEIN MDTA"/>
    <property type="match status" value="1"/>
</dbReference>
<dbReference type="GO" id="GO:0015562">
    <property type="term" value="F:efflux transmembrane transporter activity"/>
    <property type="evidence" value="ECO:0007669"/>
    <property type="project" value="TreeGrafter"/>
</dbReference>
<dbReference type="NCBIfam" id="TIGR01730">
    <property type="entry name" value="RND_mfp"/>
    <property type="match status" value="1"/>
</dbReference>
<comment type="similarity">
    <text evidence="1">Belongs to the membrane fusion protein (MFP) (TC 8.A.1) family.</text>
</comment>
<dbReference type="InterPro" id="IPR006143">
    <property type="entry name" value="RND_pump_MFP"/>
</dbReference>
<evidence type="ECO:0000256" key="3">
    <source>
        <dbReference type="SAM" id="SignalP"/>
    </source>
</evidence>
<dbReference type="RefSeq" id="WP_183364422.1">
    <property type="nucleotide sequence ID" value="NZ_JACIEZ010000001.1"/>
</dbReference>
<dbReference type="Gene3D" id="2.40.30.170">
    <property type="match status" value="1"/>
</dbReference>
<feature type="coiled-coil region" evidence="2">
    <location>
        <begin position="115"/>
        <end position="180"/>
    </location>
</feature>
<comment type="caution">
    <text evidence="6">The sequence shown here is derived from an EMBL/GenBank/DDBJ whole genome shotgun (WGS) entry which is preliminary data.</text>
</comment>
<evidence type="ECO:0000256" key="2">
    <source>
        <dbReference type="SAM" id="Coils"/>
    </source>
</evidence>
<gene>
    <name evidence="6" type="ORF">GGR23_000381</name>
</gene>
<feature type="chain" id="PRO_5030970802" evidence="3">
    <location>
        <begin position="28"/>
        <end position="397"/>
    </location>
</feature>
<feature type="domain" description="CusB-like beta-barrel" evidence="4">
    <location>
        <begin position="244"/>
        <end position="315"/>
    </location>
</feature>
<dbReference type="EMBL" id="JACIEZ010000001">
    <property type="protein sequence ID" value="MBB4063220.1"/>
    <property type="molecule type" value="Genomic_DNA"/>
</dbReference>
<dbReference type="AlphaFoldDB" id="A0A7W6NJB6"/>
<keyword evidence="2" id="KW-0175">Coiled coil</keyword>
<accession>A0A7W6NJB6</accession>
<keyword evidence="3" id="KW-0732">Signal</keyword>
<proteinExistence type="inferred from homology"/>
<dbReference type="InterPro" id="IPR058637">
    <property type="entry name" value="YknX-like_C"/>
</dbReference>
<feature type="signal peptide" evidence="3">
    <location>
        <begin position="1"/>
        <end position="27"/>
    </location>
</feature>
<dbReference type="Proteomes" id="UP000528286">
    <property type="component" value="Unassembled WGS sequence"/>
</dbReference>